<accession>A0AAV7KQK8</accession>
<evidence type="ECO:0000313" key="2">
    <source>
        <dbReference type="EMBL" id="KAJ1081676.1"/>
    </source>
</evidence>
<keyword evidence="3" id="KW-1185">Reference proteome</keyword>
<feature type="region of interest" description="Disordered" evidence="1">
    <location>
        <begin position="73"/>
        <end position="93"/>
    </location>
</feature>
<dbReference type="AlphaFoldDB" id="A0AAV7KQK8"/>
<name>A0AAV7KQK8_PLEWA</name>
<comment type="caution">
    <text evidence="2">The sequence shown here is derived from an EMBL/GenBank/DDBJ whole genome shotgun (WGS) entry which is preliminary data.</text>
</comment>
<dbReference type="Proteomes" id="UP001066276">
    <property type="component" value="Chromosome 12"/>
</dbReference>
<dbReference type="EMBL" id="JANPWB010000016">
    <property type="protein sequence ID" value="KAJ1081676.1"/>
    <property type="molecule type" value="Genomic_DNA"/>
</dbReference>
<protein>
    <submittedName>
        <fullName evidence="2">Uncharacterized protein</fullName>
    </submittedName>
</protein>
<organism evidence="2 3">
    <name type="scientific">Pleurodeles waltl</name>
    <name type="common">Iberian ribbed newt</name>
    <dbReference type="NCBI Taxonomy" id="8319"/>
    <lineage>
        <taxon>Eukaryota</taxon>
        <taxon>Metazoa</taxon>
        <taxon>Chordata</taxon>
        <taxon>Craniata</taxon>
        <taxon>Vertebrata</taxon>
        <taxon>Euteleostomi</taxon>
        <taxon>Amphibia</taxon>
        <taxon>Batrachia</taxon>
        <taxon>Caudata</taxon>
        <taxon>Salamandroidea</taxon>
        <taxon>Salamandridae</taxon>
        <taxon>Pleurodelinae</taxon>
        <taxon>Pleurodeles</taxon>
    </lineage>
</organism>
<evidence type="ECO:0000256" key="1">
    <source>
        <dbReference type="SAM" id="MobiDB-lite"/>
    </source>
</evidence>
<evidence type="ECO:0000313" key="3">
    <source>
        <dbReference type="Proteomes" id="UP001066276"/>
    </source>
</evidence>
<reference evidence="2" key="1">
    <citation type="journal article" date="2022" name="bioRxiv">
        <title>Sequencing and chromosome-scale assembly of the giantPleurodeles waltlgenome.</title>
        <authorList>
            <person name="Brown T."/>
            <person name="Elewa A."/>
            <person name="Iarovenko S."/>
            <person name="Subramanian E."/>
            <person name="Araus A.J."/>
            <person name="Petzold A."/>
            <person name="Susuki M."/>
            <person name="Suzuki K.-i.T."/>
            <person name="Hayashi T."/>
            <person name="Toyoda A."/>
            <person name="Oliveira C."/>
            <person name="Osipova E."/>
            <person name="Leigh N.D."/>
            <person name="Simon A."/>
            <person name="Yun M.H."/>
        </authorList>
    </citation>
    <scope>NUCLEOTIDE SEQUENCE</scope>
    <source>
        <strain evidence="2">20211129_DDA</strain>
        <tissue evidence="2">Liver</tissue>
    </source>
</reference>
<sequence length="93" mass="9806">MNIAPARSGVKETYMALPDIRRNMVCLSAKWCVSCAEVTCRCWRGALEYAPGVAGRAKGLDLSAAPVPQVLGHGGHAGMTRRGNHGVSKCSHG</sequence>
<proteinExistence type="predicted"/>
<gene>
    <name evidence="2" type="ORF">NDU88_001854</name>
</gene>